<gene>
    <name evidence="2" type="ORF">APLA_LOCUS13064</name>
</gene>
<dbReference type="EMBL" id="CADEBD010000348">
    <property type="protein sequence ID" value="CAB3250345.1"/>
    <property type="molecule type" value="Genomic_DNA"/>
</dbReference>
<name>A0A8S1AYE1_ARCPL</name>
<feature type="compositionally biased region" description="Polar residues" evidence="1">
    <location>
        <begin position="20"/>
        <end position="32"/>
    </location>
</feature>
<comment type="caution">
    <text evidence="2">The sequence shown here is derived from an EMBL/GenBank/DDBJ whole genome shotgun (WGS) entry which is preliminary data.</text>
</comment>
<dbReference type="Proteomes" id="UP000494256">
    <property type="component" value="Unassembled WGS sequence"/>
</dbReference>
<sequence length="104" mass="11947">MLERDTKQKRVRQECARQMTEASLSKTKNQHSFVRPLGRARGSERAFLSRGTSTQTEQLRVANTPMLLAQCGPGYYCSNIANIIIEMSKIKRQFKNLFHQTISQ</sequence>
<accession>A0A8S1AYE1</accession>
<evidence type="ECO:0000256" key="1">
    <source>
        <dbReference type="SAM" id="MobiDB-lite"/>
    </source>
</evidence>
<reference evidence="2 3" key="1">
    <citation type="submission" date="2020-04" db="EMBL/GenBank/DDBJ databases">
        <authorList>
            <person name="Wallbank WR R."/>
            <person name="Pardo Diaz C."/>
            <person name="Kozak K."/>
            <person name="Martin S."/>
            <person name="Jiggins C."/>
            <person name="Moest M."/>
            <person name="Warren A I."/>
            <person name="Byers J.R.P. K."/>
            <person name="Montejo-Kovacevich G."/>
            <person name="Yen C E."/>
        </authorList>
    </citation>
    <scope>NUCLEOTIDE SEQUENCE [LARGE SCALE GENOMIC DNA]</scope>
</reference>
<dbReference type="OrthoDB" id="7477461at2759"/>
<dbReference type="AlphaFoldDB" id="A0A8S1AYE1"/>
<feature type="compositionally biased region" description="Basic and acidic residues" evidence="1">
    <location>
        <begin position="1"/>
        <end position="15"/>
    </location>
</feature>
<evidence type="ECO:0000313" key="2">
    <source>
        <dbReference type="EMBL" id="CAB3250345.1"/>
    </source>
</evidence>
<organism evidence="2 3">
    <name type="scientific">Arctia plantaginis</name>
    <name type="common">Wood tiger moth</name>
    <name type="synonym">Phalaena plantaginis</name>
    <dbReference type="NCBI Taxonomy" id="874455"/>
    <lineage>
        <taxon>Eukaryota</taxon>
        <taxon>Metazoa</taxon>
        <taxon>Ecdysozoa</taxon>
        <taxon>Arthropoda</taxon>
        <taxon>Hexapoda</taxon>
        <taxon>Insecta</taxon>
        <taxon>Pterygota</taxon>
        <taxon>Neoptera</taxon>
        <taxon>Endopterygota</taxon>
        <taxon>Lepidoptera</taxon>
        <taxon>Glossata</taxon>
        <taxon>Ditrysia</taxon>
        <taxon>Noctuoidea</taxon>
        <taxon>Erebidae</taxon>
        <taxon>Arctiinae</taxon>
        <taxon>Arctia</taxon>
    </lineage>
</organism>
<protein>
    <submittedName>
        <fullName evidence="2">Uncharacterized protein</fullName>
    </submittedName>
</protein>
<proteinExistence type="predicted"/>
<evidence type="ECO:0000313" key="3">
    <source>
        <dbReference type="Proteomes" id="UP000494256"/>
    </source>
</evidence>
<feature type="region of interest" description="Disordered" evidence="1">
    <location>
        <begin position="1"/>
        <end position="32"/>
    </location>
</feature>